<dbReference type="PROSITE" id="PS50893">
    <property type="entry name" value="ABC_TRANSPORTER_2"/>
    <property type="match status" value="1"/>
</dbReference>
<dbReference type="EMBL" id="FUYG01000006">
    <property type="protein sequence ID" value="SKA97552.1"/>
    <property type="molecule type" value="Genomic_DNA"/>
</dbReference>
<evidence type="ECO:0000256" key="1">
    <source>
        <dbReference type="ARBA" id="ARBA00005417"/>
    </source>
</evidence>
<reference evidence="7" key="1">
    <citation type="submission" date="2017-02" db="EMBL/GenBank/DDBJ databases">
        <authorList>
            <person name="Varghese N."/>
            <person name="Submissions S."/>
        </authorList>
    </citation>
    <scope>NUCLEOTIDE SEQUENCE [LARGE SCALE GENOMIC DNA]</scope>
    <source>
        <strain evidence="7">VKM Ac-2052</strain>
    </source>
</reference>
<proteinExistence type="inferred from homology"/>
<keyword evidence="2" id="KW-0813">Transport</keyword>
<dbReference type="PANTHER" id="PTHR43776">
    <property type="entry name" value="TRANSPORT ATP-BINDING PROTEIN"/>
    <property type="match status" value="1"/>
</dbReference>
<organism evidence="6 7">
    <name type="scientific">Agreia bicolorata</name>
    <dbReference type="NCBI Taxonomy" id="110935"/>
    <lineage>
        <taxon>Bacteria</taxon>
        <taxon>Bacillati</taxon>
        <taxon>Actinomycetota</taxon>
        <taxon>Actinomycetes</taxon>
        <taxon>Micrococcales</taxon>
        <taxon>Microbacteriaceae</taxon>
        <taxon>Agreia</taxon>
    </lineage>
</organism>
<keyword evidence="3" id="KW-0547">Nucleotide-binding</keyword>
<dbReference type="InterPro" id="IPR017871">
    <property type="entry name" value="ABC_transporter-like_CS"/>
</dbReference>
<dbReference type="GO" id="GO:0005524">
    <property type="term" value="F:ATP binding"/>
    <property type="evidence" value="ECO:0007669"/>
    <property type="project" value="UniProtKB-KW"/>
</dbReference>
<dbReference type="InterPro" id="IPR050319">
    <property type="entry name" value="ABC_transp_ATP-bind"/>
</dbReference>
<evidence type="ECO:0000256" key="2">
    <source>
        <dbReference type="ARBA" id="ARBA00022448"/>
    </source>
</evidence>
<comment type="similarity">
    <text evidence="1">Belongs to the ABC transporter superfamily.</text>
</comment>
<sequence>MSEVNEVMVDVRGLDVSFGSARVLRGVDLRLERGRTVGVVGESGSGKSTLAKVLVGTVRAASGTATVDGVDIVAADRRAMRAYRRRAQMIPQDPYSSLSPRRTIAQTLAEAIDPVRGRVATHEQLIGEWLVRVGLTPEMMHRFPHEFSGGQRQRIAIARGLIIDPHLVIADEITSALDVSVQAQILDLLAGIKASLGVTMMFISHNLAVVQRVSDDVVVLYQGEVVEAGPVEQVYADPQHWYTRRLLDADPGAPGFSLAS</sequence>
<dbReference type="InterPro" id="IPR003593">
    <property type="entry name" value="AAA+_ATPase"/>
</dbReference>
<evidence type="ECO:0000256" key="3">
    <source>
        <dbReference type="ARBA" id="ARBA00022741"/>
    </source>
</evidence>
<dbReference type="SMART" id="SM00382">
    <property type="entry name" value="AAA"/>
    <property type="match status" value="1"/>
</dbReference>
<accession>A0A1T4Y6U0</accession>
<gene>
    <name evidence="6" type="ORF">SAMN06295879_2378</name>
</gene>
<dbReference type="RefSeq" id="WP_078714596.1">
    <property type="nucleotide sequence ID" value="NZ_FUYG01000006.1"/>
</dbReference>
<dbReference type="PANTHER" id="PTHR43776:SF7">
    <property type="entry name" value="D,D-DIPEPTIDE TRANSPORT ATP-BINDING PROTEIN DDPF-RELATED"/>
    <property type="match status" value="1"/>
</dbReference>
<dbReference type="AlphaFoldDB" id="A0A1T4Y6U0"/>
<dbReference type="GO" id="GO:0055085">
    <property type="term" value="P:transmembrane transport"/>
    <property type="evidence" value="ECO:0007669"/>
    <property type="project" value="UniProtKB-ARBA"/>
</dbReference>
<dbReference type="Pfam" id="PF00005">
    <property type="entry name" value="ABC_tran"/>
    <property type="match status" value="1"/>
</dbReference>
<dbReference type="InterPro" id="IPR027417">
    <property type="entry name" value="P-loop_NTPase"/>
</dbReference>
<keyword evidence="4" id="KW-0067">ATP-binding</keyword>
<evidence type="ECO:0000313" key="7">
    <source>
        <dbReference type="Proteomes" id="UP000189735"/>
    </source>
</evidence>
<dbReference type="SUPFAM" id="SSF52540">
    <property type="entry name" value="P-loop containing nucleoside triphosphate hydrolases"/>
    <property type="match status" value="1"/>
</dbReference>
<evidence type="ECO:0000259" key="5">
    <source>
        <dbReference type="PROSITE" id="PS50893"/>
    </source>
</evidence>
<dbReference type="CDD" id="cd03257">
    <property type="entry name" value="ABC_NikE_OppD_transporters"/>
    <property type="match status" value="1"/>
</dbReference>
<dbReference type="Gene3D" id="3.40.50.300">
    <property type="entry name" value="P-loop containing nucleotide triphosphate hydrolases"/>
    <property type="match status" value="1"/>
</dbReference>
<dbReference type="PROSITE" id="PS00211">
    <property type="entry name" value="ABC_TRANSPORTER_1"/>
    <property type="match status" value="1"/>
</dbReference>
<evidence type="ECO:0000313" key="6">
    <source>
        <dbReference type="EMBL" id="SKA97552.1"/>
    </source>
</evidence>
<dbReference type="InterPro" id="IPR003439">
    <property type="entry name" value="ABC_transporter-like_ATP-bd"/>
</dbReference>
<name>A0A1T4Y6U0_9MICO</name>
<dbReference type="GO" id="GO:0016887">
    <property type="term" value="F:ATP hydrolysis activity"/>
    <property type="evidence" value="ECO:0007669"/>
    <property type="project" value="InterPro"/>
</dbReference>
<protein>
    <submittedName>
        <fullName evidence="6">ABC transporter</fullName>
    </submittedName>
</protein>
<evidence type="ECO:0000256" key="4">
    <source>
        <dbReference type="ARBA" id="ARBA00022840"/>
    </source>
</evidence>
<feature type="domain" description="ABC transporter" evidence="5">
    <location>
        <begin position="9"/>
        <end position="247"/>
    </location>
</feature>
<dbReference type="Proteomes" id="UP000189735">
    <property type="component" value="Unassembled WGS sequence"/>
</dbReference>